<protein>
    <submittedName>
        <fullName evidence="5">Hemoglobin</fullName>
    </submittedName>
</protein>
<gene>
    <name evidence="5" type="ORF">ABID46_001394</name>
</gene>
<evidence type="ECO:0000256" key="1">
    <source>
        <dbReference type="ARBA" id="ARBA00022448"/>
    </source>
</evidence>
<organism evidence="5 6">
    <name type="scientific">Moheibacter stercoris</name>
    <dbReference type="NCBI Taxonomy" id="1628251"/>
    <lineage>
        <taxon>Bacteria</taxon>
        <taxon>Pseudomonadati</taxon>
        <taxon>Bacteroidota</taxon>
        <taxon>Flavobacteriia</taxon>
        <taxon>Flavobacteriales</taxon>
        <taxon>Weeksellaceae</taxon>
        <taxon>Moheibacter</taxon>
    </lineage>
</organism>
<accession>A0ABV2LTB5</accession>
<proteinExistence type="predicted"/>
<dbReference type="Gene3D" id="1.10.490.10">
    <property type="entry name" value="Globins"/>
    <property type="match status" value="1"/>
</dbReference>
<dbReference type="Proteomes" id="UP001549146">
    <property type="component" value="Unassembled WGS sequence"/>
</dbReference>
<evidence type="ECO:0000256" key="3">
    <source>
        <dbReference type="ARBA" id="ARBA00022723"/>
    </source>
</evidence>
<dbReference type="CDD" id="cd08916">
    <property type="entry name" value="TrHb3_P"/>
    <property type="match status" value="1"/>
</dbReference>
<dbReference type="Pfam" id="PF01152">
    <property type="entry name" value="Bac_globin"/>
    <property type="match status" value="1"/>
</dbReference>
<keyword evidence="3" id="KW-0479">Metal-binding</keyword>
<comment type="caution">
    <text evidence="5">The sequence shown here is derived from an EMBL/GenBank/DDBJ whole genome shotgun (WGS) entry which is preliminary data.</text>
</comment>
<dbReference type="InterPro" id="IPR001486">
    <property type="entry name" value="Hemoglobin_trunc"/>
</dbReference>
<keyword evidence="2" id="KW-0349">Heme</keyword>
<dbReference type="InterPro" id="IPR009050">
    <property type="entry name" value="Globin-like_sf"/>
</dbReference>
<evidence type="ECO:0000313" key="6">
    <source>
        <dbReference type="Proteomes" id="UP001549146"/>
    </source>
</evidence>
<dbReference type="RefSeq" id="WP_354508430.1">
    <property type="nucleotide sequence ID" value="NZ_JBEPMO010000006.1"/>
</dbReference>
<dbReference type="EMBL" id="JBEPMO010000006">
    <property type="protein sequence ID" value="MET3731813.1"/>
    <property type="molecule type" value="Genomic_DNA"/>
</dbReference>
<reference evidence="5 6" key="1">
    <citation type="submission" date="2024-06" db="EMBL/GenBank/DDBJ databases">
        <title>Genomic Encyclopedia of Type Strains, Phase IV (KMG-IV): sequencing the most valuable type-strain genomes for metagenomic binning, comparative biology and taxonomic classification.</title>
        <authorList>
            <person name="Goeker M."/>
        </authorList>
    </citation>
    <scope>NUCLEOTIDE SEQUENCE [LARGE SCALE GENOMIC DNA]</scope>
    <source>
        <strain evidence="5 6">DSM 29388</strain>
    </source>
</reference>
<evidence type="ECO:0000313" key="5">
    <source>
        <dbReference type="EMBL" id="MET3731813.1"/>
    </source>
</evidence>
<dbReference type="InterPro" id="IPR012292">
    <property type="entry name" value="Globin/Proto"/>
</dbReference>
<name>A0ABV2LTB5_9FLAO</name>
<sequence length="132" mass="16000">MEVKRDIENLEDVKNLVDTFYGRVRQDELIGYIFDDVIQDRWPEHLEKMYSFWQTILLGEHTYSGRPFVPHMKLPVEKEHFDRWLKLFFGTVDELFKGKNAELAKWQGNRMAEMFQVKINYFRANQQEKPIL</sequence>
<keyword evidence="6" id="KW-1185">Reference proteome</keyword>
<evidence type="ECO:0000256" key="4">
    <source>
        <dbReference type="ARBA" id="ARBA00023004"/>
    </source>
</evidence>
<keyword evidence="4" id="KW-0408">Iron</keyword>
<evidence type="ECO:0000256" key="2">
    <source>
        <dbReference type="ARBA" id="ARBA00022617"/>
    </source>
</evidence>
<keyword evidence="1" id="KW-0813">Transport</keyword>
<dbReference type="SUPFAM" id="SSF46458">
    <property type="entry name" value="Globin-like"/>
    <property type="match status" value="1"/>
</dbReference>